<protein>
    <submittedName>
        <fullName evidence="2">Uncharacterized protein</fullName>
    </submittedName>
</protein>
<sequence>MSWMHPTGAGSWGIGSDFPLELQFWGYIGECEGFHLEAEQPVSSLNEIMWRRWWDIFITHSCGRILVEIERTMPDLSPEEQSRHAAARFCPPRLPNRA</sequence>
<name>A7NKH5_ROSCS</name>
<gene>
    <name evidence="2" type="ordered locus">Rcas_1905</name>
</gene>
<reference evidence="2 3" key="1">
    <citation type="submission" date="2007-08" db="EMBL/GenBank/DDBJ databases">
        <title>Complete sequence of Roseiflexus castenholzii DSM 13941.</title>
        <authorList>
            <consortium name="US DOE Joint Genome Institute"/>
            <person name="Copeland A."/>
            <person name="Lucas S."/>
            <person name="Lapidus A."/>
            <person name="Barry K."/>
            <person name="Glavina del Rio T."/>
            <person name="Dalin E."/>
            <person name="Tice H."/>
            <person name="Pitluck S."/>
            <person name="Thompson L.S."/>
            <person name="Brettin T."/>
            <person name="Bruce D."/>
            <person name="Detter J.C."/>
            <person name="Han C."/>
            <person name="Tapia R."/>
            <person name="Schmutz J."/>
            <person name="Larimer F."/>
            <person name="Land M."/>
            <person name="Hauser L."/>
            <person name="Kyrpides N."/>
            <person name="Mikhailova N."/>
            <person name="Bryant D.A."/>
            <person name="Hanada S."/>
            <person name="Tsukatani Y."/>
            <person name="Richardson P."/>
        </authorList>
    </citation>
    <scope>NUCLEOTIDE SEQUENCE [LARGE SCALE GENOMIC DNA]</scope>
    <source>
        <strain evidence="3">DSM 13941 / HLO8</strain>
    </source>
</reference>
<proteinExistence type="predicted"/>
<evidence type="ECO:0000256" key="1">
    <source>
        <dbReference type="SAM" id="MobiDB-lite"/>
    </source>
</evidence>
<dbReference type="HOGENOM" id="CLU_2331891_0_0_0"/>
<evidence type="ECO:0000313" key="3">
    <source>
        <dbReference type="Proteomes" id="UP000000263"/>
    </source>
</evidence>
<dbReference type="STRING" id="383372.Rcas_1905"/>
<dbReference type="EMBL" id="CP000804">
    <property type="protein sequence ID" value="ABU57995.1"/>
    <property type="molecule type" value="Genomic_DNA"/>
</dbReference>
<organism evidence="2 3">
    <name type="scientific">Roseiflexus castenholzii (strain DSM 13941 / HLO8)</name>
    <dbReference type="NCBI Taxonomy" id="383372"/>
    <lineage>
        <taxon>Bacteria</taxon>
        <taxon>Bacillati</taxon>
        <taxon>Chloroflexota</taxon>
        <taxon>Chloroflexia</taxon>
        <taxon>Chloroflexales</taxon>
        <taxon>Roseiflexineae</taxon>
        <taxon>Roseiflexaceae</taxon>
        <taxon>Roseiflexus</taxon>
    </lineage>
</organism>
<evidence type="ECO:0000313" key="2">
    <source>
        <dbReference type="EMBL" id="ABU57995.1"/>
    </source>
</evidence>
<dbReference type="AlphaFoldDB" id="A7NKH5"/>
<dbReference type="KEGG" id="rca:Rcas_1905"/>
<keyword evidence="3" id="KW-1185">Reference proteome</keyword>
<feature type="region of interest" description="Disordered" evidence="1">
    <location>
        <begin position="77"/>
        <end position="98"/>
    </location>
</feature>
<dbReference type="Proteomes" id="UP000000263">
    <property type="component" value="Chromosome"/>
</dbReference>
<accession>A7NKH5</accession>